<organism evidence="1 2">
    <name type="scientific">Antrihabitans stalactiti</name>
    <dbReference type="NCBI Taxonomy" id="2584121"/>
    <lineage>
        <taxon>Bacteria</taxon>
        <taxon>Bacillati</taxon>
        <taxon>Actinomycetota</taxon>
        <taxon>Actinomycetes</taxon>
        <taxon>Mycobacteriales</taxon>
        <taxon>Nocardiaceae</taxon>
        <taxon>Antrihabitans</taxon>
    </lineage>
</organism>
<dbReference type="RefSeq" id="WP_169594694.1">
    <property type="nucleotide sequence ID" value="NZ_VCQU01000018.1"/>
</dbReference>
<evidence type="ECO:0000313" key="2">
    <source>
        <dbReference type="Proteomes" id="UP000535543"/>
    </source>
</evidence>
<reference evidence="1 2" key="1">
    <citation type="submission" date="2019-05" db="EMBL/GenBank/DDBJ databases">
        <authorList>
            <person name="Lee S.D."/>
        </authorList>
    </citation>
    <scope>NUCLEOTIDE SEQUENCE [LARGE SCALE GENOMIC DNA]</scope>
    <source>
        <strain evidence="1 2">YC2-7</strain>
    </source>
</reference>
<dbReference type="AlphaFoldDB" id="A0A848KJZ2"/>
<accession>A0A848KJZ2</accession>
<comment type="caution">
    <text evidence="1">The sequence shown here is derived from an EMBL/GenBank/DDBJ whole genome shotgun (WGS) entry which is preliminary data.</text>
</comment>
<dbReference type="GO" id="GO:0020037">
    <property type="term" value="F:heme binding"/>
    <property type="evidence" value="ECO:0007669"/>
    <property type="project" value="InterPro"/>
</dbReference>
<proteinExistence type="predicted"/>
<name>A0A848KJZ2_9NOCA</name>
<sequence>MDLPAKLFETAFDVVAKVRNARVFHPGGIALSGRLHAEPEFEDLFGEGERAVIARLSKGTSTPGIVPDILGFAFRVLDRDDRRWDFALATTGTGTLGRFLLTPARGWASARYGSLMAYRFDGQPLWLFAEPDSDQPSTASIAAMTTHLRENALTFTLSASSLRGPSRKVATITLHRADSTERAVVNAFDPMENRPNDVELLPKFVSDIRELAYAGSRQGRDAQ</sequence>
<gene>
    <name evidence="1" type="ORF">FGL95_30840</name>
</gene>
<keyword evidence="2" id="KW-1185">Reference proteome</keyword>
<dbReference type="InterPro" id="IPR020835">
    <property type="entry name" value="Catalase_sf"/>
</dbReference>
<reference evidence="1 2" key="2">
    <citation type="submission" date="2020-06" db="EMBL/GenBank/DDBJ databases">
        <title>Antribacter stalactiti gen. nov., sp. nov., a new member of the family Nacardiaceae isolated from a cave.</title>
        <authorList>
            <person name="Kim I.S."/>
        </authorList>
    </citation>
    <scope>NUCLEOTIDE SEQUENCE [LARGE SCALE GENOMIC DNA]</scope>
    <source>
        <strain evidence="1 2">YC2-7</strain>
    </source>
</reference>
<dbReference type="EMBL" id="VCQU01000018">
    <property type="protein sequence ID" value="NMN99423.1"/>
    <property type="molecule type" value="Genomic_DNA"/>
</dbReference>
<protein>
    <submittedName>
        <fullName evidence="1">Phosphodiesterase</fullName>
    </submittedName>
</protein>
<dbReference type="SUPFAM" id="SSF56634">
    <property type="entry name" value="Heme-dependent catalase-like"/>
    <property type="match status" value="1"/>
</dbReference>
<evidence type="ECO:0000313" key="1">
    <source>
        <dbReference type="EMBL" id="NMN99423.1"/>
    </source>
</evidence>
<dbReference type="Proteomes" id="UP000535543">
    <property type="component" value="Unassembled WGS sequence"/>
</dbReference>